<reference evidence="2" key="2">
    <citation type="submission" date="2025-08" db="UniProtKB">
        <authorList>
            <consortium name="Ensembl"/>
        </authorList>
    </citation>
    <scope>IDENTIFICATION</scope>
</reference>
<dbReference type="InterPro" id="IPR002123">
    <property type="entry name" value="Plipid/glycerol_acylTrfase"/>
</dbReference>
<evidence type="ECO:0000313" key="3">
    <source>
        <dbReference type="Proteomes" id="UP000008672"/>
    </source>
</evidence>
<dbReference type="GO" id="GO:0019432">
    <property type="term" value="P:triglyceride biosynthetic process"/>
    <property type="evidence" value="ECO:0007669"/>
    <property type="project" value="TreeGrafter"/>
</dbReference>
<dbReference type="EMBL" id="AFYH01183896">
    <property type="status" value="NOT_ANNOTATED_CDS"/>
    <property type="molecule type" value="Genomic_DNA"/>
</dbReference>
<dbReference type="SMART" id="SM00563">
    <property type="entry name" value="PlsC"/>
    <property type="match status" value="1"/>
</dbReference>
<feature type="domain" description="Phospholipid/glycerol acyltransferase" evidence="1">
    <location>
        <begin position="217"/>
        <end position="350"/>
    </location>
</feature>
<evidence type="ECO:0000259" key="1">
    <source>
        <dbReference type="SMART" id="SM00563"/>
    </source>
</evidence>
<dbReference type="Pfam" id="PF19277">
    <property type="entry name" value="GPAT_C"/>
    <property type="match status" value="1"/>
</dbReference>
<dbReference type="EMBL" id="AFYH01183894">
    <property type="status" value="NOT_ANNOTATED_CDS"/>
    <property type="molecule type" value="Genomic_DNA"/>
</dbReference>
<dbReference type="EMBL" id="AFYH01183892">
    <property type="status" value="NOT_ANNOTATED_CDS"/>
    <property type="molecule type" value="Genomic_DNA"/>
</dbReference>
<organism evidence="2 3">
    <name type="scientific">Latimeria chalumnae</name>
    <name type="common">Coelacanth</name>
    <dbReference type="NCBI Taxonomy" id="7897"/>
    <lineage>
        <taxon>Eukaryota</taxon>
        <taxon>Metazoa</taxon>
        <taxon>Chordata</taxon>
        <taxon>Craniata</taxon>
        <taxon>Vertebrata</taxon>
        <taxon>Euteleostomi</taxon>
        <taxon>Coelacanthiformes</taxon>
        <taxon>Coelacanthidae</taxon>
        <taxon>Latimeria</taxon>
    </lineage>
</organism>
<dbReference type="PANTHER" id="PTHR12563:SF15">
    <property type="entry name" value="GLYCEROL-3-PHOSPHATE ACYLTRANSFERASE 2, MITOCHONDRIAL"/>
    <property type="match status" value="1"/>
</dbReference>
<name>M3XJP4_LATCH</name>
<dbReference type="GeneTree" id="ENSGT00520000055570"/>
<protein>
    <submittedName>
        <fullName evidence="2">Glycerol-3-phosphate acyltransferase 2, mitochondrial</fullName>
    </submittedName>
</protein>
<dbReference type="InterPro" id="IPR045520">
    <property type="entry name" value="GPAT/DHAPAT_C"/>
</dbReference>
<reference evidence="2" key="3">
    <citation type="submission" date="2025-09" db="UniProtKB">
        <authorList>
            <consortium name="Ensembl"/>
        </authorList>
    </citation>
    <scope>IDENTIFICATION</scope>
</reference>
<keyword evidence="3" id="KW-1185">Reference proteome</keyword>
<dbReference type="EMBL" id="AFYH01183895">
    <property type="status" value="NOT_ANNOTATED_CDS"/>
    <property type="molecule type" value="Genomic_DNA"/>
</dbReference>
<dbReference type="GO" id="GO:0034587">
    <property type="term" value="P:piRNA processing"/>
    <property type="evidence" value="ECO:0007669"/>
    <property type="project" value="TreeGrafter"/>
</dbReference>
<dbReference type="Ensembl" id="ENSLACT00000026223.1">
    <property type="protein sequence ID" value="ENSLACP00000022950.1"/>
    <property type="gene ID" value="ENSLACG00000006209.2"/>
</dbReference>
<evidence type="ECO:0000313" key="2">
    <source>
        <dbReference type="Ensembl" id="ENSLACP00000022950.1"/>
    </source>
</evidence>
<dbReference type="Proteomes" id="UP000008672">
    <property type="component" value="Unassembled WGS sequence"/>
</dbReference>
<dbReference type="HOGENOM" id="CLU_016910_0_0_1"/>
<dbReference type="GO" id="GO:0006631">
    <property type="term" value="P:fatty acid metabolic process"/>
    <property type="evidence" value="ECO:0007669"/>
    <property type="project" value="TreeGrafter"/>
</dbReference>
<gene>
    <name evidence="2" type="primary">GPAT2</name>
</gene>
<reference evidence="3" key="1">
    <citation type="submission" date="2011-08" db="EMBL/GenBank/DDBJ databases">
        <title>The draft genome of Latimeria chalumnae.</title>
        <authorList>
            <person name="Di Palma F."/>
            <person name="Alfoldi J."/>
            <person name="Johnson J."/>
            <person name="Berlin A."/>
            <person name="Gnerre S."/>
            <person name="Jaffe D."/>
            <person name="MacCallum I."/>
            <person name="Young S."/>
            <person name="Walker B.J."/>
            <person name="Lander E."/>
            <person name="Lindblad-Toh K."/>
        </authorList>
    </citation>
    <scope>NUCLEOTIDE SEQUENCE [LARGE SCALE GENOMIC DNA]</scope>
    <source>
        <strain evidence="3">Wild caught</strain>
    </source>
</reference>
<dbReference type="PANTHER" id="PTHR12563">
    <property type="entry name" value="GLYCEROL-3-PHOSPHATE ACYLTRANSFERASE"/>
    <property type="match status" value="1"/>
</dbReference>
<dbReference type="GO" id="GO:0004366">
    <property type="term" value="F:glycerol-3-phosphate O-acyltransferase activity"/>
    <property type="evidence" value="ECO:0007669"/>
    <property type="project" value="TreeGrafter"/>
</dbReference>
<dbReference type="InterPro" id="IPR022284">
    <property type="entry name" value="GPAT/DHAPAT"/>
</dbReference>
<accession>M3XJP4</accession>
<dbReference type="EMBL" id="AFYH01183890">
    <property type="status" value="NOT_ANNOTATED_CDS"/>
    <property type="molecule type" value="Genomic_DNA"/>
</dbReference>
<proteinExistence type="predicted"/>
<dbReference type="GO" id="GO:0008654">
    <property type="term" value="P:phospholipid biosynthetic process"/>
    <property type="evidence" value="ECO:0007669"/>
    <property type="project" value="TreeGrafter"/>
</dbReference>
<dbReference type="EMBL" id="AFYH01183891">
    <property type="status" value="NOT_ANNOTATED_CDS"/>
    <property type="molecule type" value="Genomic_DNA"/>
</dbReference>
<dbReference type="EMBL" id="AFYH01183893">
    <property type="status" value="NOT_ANNOTATED_CDS"/>
    <property type="molecule type" value="Genomic_DNA"/>
</dbReference>
<dbReference type="EMBL" id="AFYH01183888">
    <property type="status" value="NOT_ANNOTATED_CDS"/>
    <property type="molecule type" value="Genomic_DNA"/>
</dbReference>
<dbReference type="AlphaFoldDB" id="M3XJP4"/>
<dbReference type="GO" id="GO:0031966">
    <property type="term" value="C:mitochondrial membrane"/>
    <property type="evidence" value="ECO:0007669"/>
    <property type="project" value="TreeGrafter"/>
</dbReference>
<dbReference type="GO" id="GO:0006072">
    <property type="term" value="P:glycerol-3-phosphate metabolic process"/>
    <property type="evidence" value="ECO:0007669"/>
    <property type="project" value="TreeGrafter"/>
</dbReference>
<dbReference type="EMBL" id="AFYH01183889">
    <property type="status" value="NOT_ANNOTATED_CDS"/>
    <property type="molecule type" value="Genomic_DNA"/>
</dbReference>
<dbReference type="EMBL" id="AFYH01183897">
    <property type="status" value="NOT_ANNOTATED_CDS"/>
    <property type="molecule type" value="Genomic_DNA"/>
</dbReference>
<sequence length="741" mass="84171">MALEGGDCRSQSVQLERRGNEKYKVKTNSRLFRPGVNLSVEPVTPFFGKYRPFIGRCCQTCTPESWGLLYHNHIPSLGFHSVTCVTEKSTRYRGWLVRRLCYFIFIRGRKVYPDAPHEIIEKILKSKRIQEAMLPRTFQESGQGEVPDLASPKLMESSRRTALRILGKIRAVISPFVLRLTCWVLLRLFNRLFLNVQVHQGQVDMVRNATQQYKAPLVFLSTHKSCLDHLLLSFVLFCLGLRVPYFGCWDSTGLTALRVLLRRLGGICVADCPGEFKSSQVNTMYRAVLNSYVEELLQDGQHLHICLEDLFPNSGHLSPDAVEWLALVFNSFLSGSLSDVALVPVGISYDYILDDSHREETKSTSGCSGWWAVLHSALRILQRRSGCVRVDFGQPFSLKEYVKTESFSLRTAGSLLEELLLPAVLGQRFDCLDCEKSQTQILKSTVFPELQERERFLVANLGRHTLCSATSSSAIMSTSVFSCLLLHKHREGVFFSQLMRDFSWLIEEILFRNFDVGFSGTLRDVVLHALYLLQNCVTLRFIPPGDLFIAPRKTRQAALELAFYSRAILPVFVSEAVGACAVNAMLVETSNYVKNWESDFDIVLQQEQLHLKVLQLCHLLPSEVLLLPACQQTFCFCHDAVDKLVQCGILNMEEMERDRPACDAWRKKMSEHLLWKATGDYSDSDSDYDAEAGKRFFKLSQSSRSPWMFCFLCSLLRPLLKAFAEAAVFLGQFKAPVEGKE</sequence>